<organism evidence="13">
    <name type="scientific">Mucochytrium quahogii</name>
    <dbReference type="NCBI Taxonomy" id="96639"/>
    <lineage>
        <taxon>Eukaryota</taxon>
        <taxon>Sar</taxon>
        <taxon>Stramenopiles</taxon>
        <taxon>Bigyra</taxon>
        <taxon>Labyrinthulomycetes</taxon>
        <taxon>Thraustochytrida</taxon>
        <taxon>Thraustochytriidae</taxon>
        <taxon>Mucochytrium</taxon>
    </lineage>
</organism>
<dbReference type="SMART" id="SM01230">
    <property type="entry name" value="Gln-synt_C"/>
    <property type="match status" value="1"/>
</dbReference>
<dbReference type="SUPFAM" id="SSF55931">
    <property type="entry name" value="Glutamine synthetase/guanido kinase"/>
    <property type="match status" value="1"/>
</dbReference>
<evidence type="ECO:0000259" key="11">
    <source>
        <dbReference type="PROSITE" id="PS51987"/>
    </source>
</evidence>
<evidence type="ECO:0000256" key="3">
    <source>
        <dbReference type="ARBA" id="ARBA00022598"/>
    </source>
</evidence>
<evidence type="ECO:0000256" key="7">
    <source>
        <dbReference type="PROSITE-ProRule" id="PRU01330"/>
    </source>
</evidence>
<dbReference type="PANTHER" id="PTHR20852">
    <property type="entry name" value="GLUTAMINE SYNTHETASE"/>
    <property type="match status" value="1"/>
</dbReference>
<dbReference type="Pfam" id="PF00120">
    <property type="entry name" value="Gln-synt_C"/>
    <property type="match status" value="1"/>
</dbReference>
<dbReference type="Gene3D" id="3.10.20.70">
    <property type="entry name" value="Glutamine synthetase, N-terminal domain"/>
    <property type="match status" value="1"/>
</dbReference>
<dbReference type="InterPro" id="IPR008146">
    <property type="entry name" value="Gln_synth_cat_dom"/>
</dbReference>
<evidence type="ECO:0000256" key="9">
    <source>
        <dbReference type="RuleBase" id="RU004356"/>
    </source>
</evidence>
<evidence type="ECO:0000256" key="2">
    <source>
        <dbReference type="ARBA" id="ARBA00012937"/>
    </source>
</evidence>
<dbReference type="Gene3D" id="3.30.590.10">
    <property type="entry name" value="Glutamine synthetase/guanido kinase, catalytic domain"/>
    <property type="match status" value="1"/>
</dbReference>
<evidence type="ECO:0000256" key="6">
    <source>
        <dbReference type="ARBA" id="ARBA00049436"/>
    </source>
</evidence>
<evidence type="ECO:0000256" key="1">
    <source>
        <dbReference type="ARBA" id="ARBA00009897"/>
    </source>
</evidence>
<sequence length="349" mass="38028">MVYVLAEYVWIDAEGGLRSKTKVIDGKEEVTLEMLPDWNFDGSSTGQAPGDDSEVIIKPGALFKDPFRGGNHVLVMCSCYTPQGEAIPTNTRAPAVEIFSQLTEEEPWFGVEQEYTLFKDGVPLGWPSSSARSFGGPSVQMGFPGPQGPYYCSAGADVAFGREIVEEHLIMCLEAGIKVSGINAEVMPGQWEYQVGPCTGIASGDHMWMSRYLLNRVCEKHGVVASLDPKPVPGDWNGAGMHTNFSTKSMREKPDGLENYIIPAIENLGKKHAEHIAVYGAGNEKRLTGKHETASMESFSYGVANRGASVRIPNQTKADGKGYFEDRRPASNADVYIVTSKIFHSSCLC</sequence>
<evidence type="ECO:0000313" key="12">
    <source>
        <dbReference type="EMBL" id="CAD9671118.1"/>
    </source>
</evidence>
<evidence type="ECO:0000256" key="5">
    <source>
        <dbReference type="ARBA" id="ARBA00022840"/>
    </source>
</evidence>
<feature type="domain" description="GS catalytic" evidence="11">
    <location>
        <begin position="91"/>
        <end position="349"/>
    </location>
</feature>
<dbReference type="FunFam" id="3.30.590.10:FF:000004">
    <property type="entry name" value="Glutamine synthetase"/>
    <property type="match status" value="1"/>
</dbReference>
<dbReference type="PROSITE" id="PS51987">
    <property type="entry name" value="GS_CATALYTIC"/>
    <property type="match status" value="1"/>
</dbReference>
<dbReference type="SUPFAM" id="SSF54368">
    <property type="entry name" value="Glutamine synthetase, N-terminal domain"/>
    <property type="match status" value="1"/>
</dbReference>
<dbReference type="GO" id="GO:0005524">
    <property type="term" value="F:ATP binding"/>
    <property type="evidence" value="ECO:0007669"/>
    <property type="project" value="UniProtKB-KW"/>
</dbReference>
<dbReference type="EMBL" id="HBHK01005803">
    <property type="protein sequence ID" value="CAD9671120.1"/>
    <property type="molecule type" value="Transcribed_RNA"/>
</dbReference>
<dbReference type="PANTHER" id="PTHR20852:SF57">
    <property type="entry name" value="GLUTAMINE SYNTHETASE 2 CYTOPLASMIC"/>
    <property type="match status" value="1"/>
</dbReference>
<dbReference type="EC" id="6.3.1.2" evidence="2 9"/>
<dbReference type="AlphaFoldDB" id="A0A7S2RHF7"/>
<feature type="domain" description="GS beta-grasp" evidence="10">
    <location>
        <begin position="4"/>
        <end position="84"/>
    </location>
</feature>
<dbReference type="InterPro" id="IPR014746">
    <property type="entry name" value="Gln_synth/guanido_kin_cat_dom"/>
</dbReference>
<keyword evidence="3 9" id="KW-0436">Ligase</keyword>
<gene>
    <name evidence="12" type="ORF">QSP1433_LOCUS3426</name>
    <name evidence="13" type="ORF">QSP1433_LOCUS3427</name>
</gene>
<protein>
    <recommendedName>
        <fullName evidence="2 9">Glutamine synthetase</fullName>
        <ecNumber evidence="2 9">6.3.1.2</ecNumber>
    </recommendedName>
</protein>
<evidence type="ECO:0000313" key="13">
    <source>
        <dbReference type="EMBL" id="CAD9671120.1"/>
    </source>
</evidence>
<accession>A0A7S2RHF7</accession>
<keyword evidence="4 9" id="KW-0547">Nucleotide-binding</keyword>
<dbReference type="GO" id="GO:0004356">
    <property type="term" value="F:glutamine synthetase activity"/>
    <property type="evidence" value="ECO:0007669"/>
    <property type="project" value="UniProtKB-EC"/>
</dbReference>
<evidence type="ECO:0000259" key="10">
    <source>
        <dbReference type="PROSITE" id="PS51986"/>
    </source>
</evidence>
<dbReference type="PROSITE" id="PS00181">
    <property type="entry name" value="GLNA_ATP"/>
    <property type="match status" value="1"/>
</dbReference>
<dbReference type="Pfam" id="PF03951">
    <property type="entry name" value="Gln-synt_N"/>
    <property type="match status" value="1"/>
</dbReference>
<dbReference type="PROSITE" id="PS51986">
    <property type="entry name" value="GS_BETA_GRASP"/>
    <property type="match status" value="1"/>
</dbReference>
<comment type="similarity">
    <text evidence="1 7 8">Belongs to the glutamine synthetase family.</text>
</comment>
<reference evidence="13" key="1">
    <citation type="submission" date="2021-01" db="EMBL/GenBank/DDBJ databases">
        <authorList>
            <person name="Corre E."/>
            <person name="Pelletier E."/>
            <person name="Niang G."/>
            <person name="Scheremetjew M."/>
            <person name="Finn R."/>
            <person name="Kale V."/>
            <person name="Holt S."/>
            <person name="Cochrane G."/>
            <person name="Meng A."/>
            <person name="Brown T."/>
            <person name="Cohen L."/>
        </authorList>
    </citation>
    <scope>NUCLEOTIDE SEQUENCE</scope>
    <source>
        <strain evidence="13">NY070348D</strain>
    </source>
</reference>
<dbReference type="PROSITE" id="PS00180">
    <property type="entry name" value="GLNA_1"/>
    <property type="match status" value="1"/>
</dbReference>
<dbReference type="InterPro" id="IPR036651">
    <property type="entry name" value="Gln_synt_N_sf"/>
</dbReference>
<keyword evidence="5 9" id="KW-0067">ATP-binding</keyword>
<dbReference type="GO" id="GO:0006542">
    <property type="term" value="P:glutamine biosynthetic process"/>
    <property type="evidence" value="ECO:0007669"/>
    <property type="project" value="InterPro"/>
</dbReference>
<proteinExistence type="inferred from homology"/>
<dbReference type="EMBL" id="HBHK01005802">
    <property type="protein sequence ID" value="CAD9671118.1"/>
    <property type="molecule type" value="Transcribed_RNA"/>
</dbReference>
<name>A0A7S2RHF7_9STRA</name>
<dbReference type="InterPro" id="IPR008147">
    <property type="entry name" value="Gln_synt_N"/>
</dbReference>
<dbReference type="InterPro" id="IPR027302">
    <property type="entry name" value="Gln_synth_N_conserv_site"/>
</dbReference>
<evidence type="ECO:0000256" key="4">
    <source>
        <dbReference type="ARBA" id="ARBA00022741"/>
    </source>
</evidence>
<dbReference type="InterPro" id="IPR027303">
    <property type="entry name" value="Gln_synth_gly_rich_site"/>
</dbReference>
<comment type="catalytic activity">
    <reaction evidence="6 9">
        <text>L-glutamate + NH4(+) + ATP = L-glutamine + ADP + phosphate + H(+)</text>
        <dbReference type="Rhea" id="RHEA:16169"/>
        <dbReference type="ChEBI" id="CHEBI:15378"/>
        <dbReference type="ChEBI" id="CHEBI:28938"/>
        <dbReference type="ChEBI" id="CHEBI:29985"/>
        <dbReference type="ChEBI" id="CHEBI:30616"/>
        <dbReference type="ChEBI" id="CHEBI:43474"/>
        <dbReference type="ChEBI" id="CHEBI:58359"/>
        <dbReference type="ChEBI" id="CHEBI:456216"/>
        <dbReference type="EC" id="6.3.1.2"/>
    </reaction>
</comment>
<dbReference type="InterPro" id="IPR050292">
    <property type="entry name" value="Glutamine_Synthetase"/>
</dbReference>
<dbReference type="GO" id="GO:0005737">
    <property type="term" value="C:cytoplasm"/>
    <property type="evidence" value="ECO:0007669"/>
    <property type="project" value="TreeGrafter"/>
</dbReference>
<evidence type="ECO:0000256" key="8">
    <source>
        <dbReference type="RuleBase" id="RU000384"/>
    </source>
</evidence>